<dbReference type="AlphaFoldDB" id="S1NGM4"/>
<dbReference type="RefSeq" id="WP_016172240.1">
    <property type="nucleotide sequence ID" value="NZ_ASWK01000001.1"/>
</dbReference>
<dbReference type="Pfam" id="PF22752">
    <property type="entry name" value="DUF488-N3i"/>
    <property type="match status" value="1"/>
</dbReference>
<organism evidence="1 2">
    <name type="scientific">Enterococcus dispar ATCC 51266</name>
    <dbReference type="NCBI Taxonomy" id="1139219"/>
    <lineage>
        <taxon>Bacteria</taxon>
        <taxon>Bacillati</taxon>
        <taxon>Bacillota</taxon>
        <taxon>Bacilli</taxon>
        <taxon>Lactobacillales</taxon>
        <taxon>Enterococcaceae</taxon>
        <taxon>Enterococcus</taxon>
    </lineage>
</organism>
<dbReference type="Proteomes" id="UP000014127">
    <property type="component" value="Unassembled WGS sequence"/>
</dbReference>
<dbReference type="InterPro" id="IPR052552">
    <property type="entry name" value="YeaO-like"/>
</dbReference>
<keyword evidence="2" id="KW-1185">Reference proteome</keyword>
<protein>
    <recommendedName>
        <fullName evidence="3">MarR family transcriptional regulator</fullName>
    </recommendedName>
</protein>
<evidence type="ECO:0008006" key="3">
    <source>
        <dbReference type="Google" id="ProtNLM"/>
    </source>
</evidence>
<reference evidence="1 2" key="1">
    <citation type="submission" date="2013-03" db="EMBL/GenBank/DDBJ databases">
        <title>The Genome Sequence of Enterococcus dispar ATCC_51266 (Illumina only assembly).</title>
        <authorList>
            <consortium name="The Broad Institute Genomics Platform"/>
            <consortium name="The Broad Institute Genome Sequencing Center for Infectious Disease"/>
            <person name="Earl A."/>
            <person name="Russ C."/>
            <person name="Gilmore M."/>
            <person name="Surin D."/>
            <person name="Walker B."/>
            <person name="Young S."/>
            <person name="Zeng Q."/>
            <person name="Gargeya S."/>
            <person name="Fitzgerald M."/>
            <person name="Haas B."/>
            <person name="Abouelleil A."/>
            <person name="Allen A.W."/>
            <person name="Alvarado L."/>
            <person name="Arachchi H.M."/>
            <person name="Berlin A.M."/>
            <person name="Chapman S.B."/>
            <person name="Gainer-Dewar J."/>
            <person name="Goldberg J."/>
            <person name="Griggs A."/>
            <person name="Gujja S."/>
            <person name="Hansen M."/>
            <person name="Howarth C."/>
            <person name="Imamovic A."/>
            <person name="Ireland A."/>
            <person name="Larimer J."/>
            <person name="McCowan C."/>
            <person name="Murphy C."/>
            <person name="Pearson M."/>
            <person name="Poon T.W."/>
            <person name="Priest M."/>
            <person name="Roberts A."/>
            <person name="Saif S."/>
            <person name="Shea T."/>
            <person name="Sisk P."/>
            <person name="Sykes S."/>
            <person name="Wortman J."/>
            <person name="Nusbaum C."/>
            <person name="Birren B."/>
        </authorList>
    </citation>
    <scope>NUCLEOTIDE SEQUENCE [LARGE SCALE GENOMIC DNA]</scope>
    <source>
        <strain evidence="1 2">ATCC 51266</strain>
    </source>
</reference>
<dbReference type="EMBL" id="AHYR01000004">
    <property type="protein sequence ID" value="EOT42701.1"/>
    <property type="molecule type" value="Genomic_DNA"/>
</dbReference>
<proteinExistence type="predicted"/>
<dbReference type="OrthoDB" id="9790745at2"/>
<dbReference type="PATRIC" id="fig|1139219.3.peg.1029"/>
<dbReference type="PANTHER" id="PTHR36849:SF1">
    <property type="entry name" value="CYTOPLASMIC PROTEIN"/>
    <property type="match status" value="1"/>
</dbReference>
<dbReference type="STRING" id="44009.RV01_GL002464"/>
<accession>S1NGM4</accession>
<dbReference type="eggNOG" id="COG3189">
    <property type="taxonomic scope" value="Bacteria"/>
</dbReference>
<dbReference type="HOGENOM" id="CLU_137928_0_0_9"/>
<evidence type="ECO:0000313" key="1">
    <source>
        <dbReference type="EMBL" id="EOT42701.1"/>
    </source>
</evidence>
<name>S1NGM4_9ENTE</name>
<sequence>MIKVKRIYADYEKSDGFRILVDRIWPRGIKKVDAHIDLWLKEIAPSTDLRKWFHHDPLKFEEFKKRYLAELQAEPNKNVVKKLLNLIEEKESVTLLYGAKDSSHNQAIILASYLDDLLP</sequence>
<comment type="caution">
    <text evidence="1">The sequence shown here is derived from an EMBL/GenBank/DDBJ whole genome shotgun (WGS) entry which is preliminary data.</text>
</comment>
<gene>
    <name evidence="1" type="ORF">OMK_01062</name>
</gene>
<dbReference type="PANTHER" id="PTHR36849">
    <property type="entry name" value="CYTOPLASMIC PROTEIN-RELATED"/>
    <property type="match status" value="1"/>
</dbReference>
<evidence type="ECO:0000313" key="2">
    <source>
        <dbReference type="Proteomes" id="UP000014127"/>
    </source>
</evidence>